<accession>A0A1L7X0C5</accession>
<keyword evidence="1" id="KW-1133">Transmembrane helix</keyword>
<dbReference type="EMBL" id="FJOG01000012">
    <property type="protein sequence ID" value="CZR58476.1"/>
    <property type="molecule type" value="Genomic_DNA"/>
</dbReference>
<protein>
    <submittedName>
        <fullName evidence="2">Uncharacterized protein</fullName>
    </submittedName>
</protein>
<dbReference type="Proteomes" id="UP000184330">
    <property type="component" value="Unassembled WGS sequence"/>
</dbReference>
<evidence type="ECO:0000313" key="2">
    <source>
        <dbReference type="EMBL" id="CZR58476.1"/>
    </source>
</evidence>
<evidence type="ECO:0000256" key="1">
    <source>
        <dbReference type="SAM" id="Phobius"/>
    </source>
</evidence>
<reference evidence="2 3" key="1">
    <citation type="submission" date="2016-03" db="EMBL/GenBank/DDBJ databases">
        <authorList>
            <person name="Ploux O."/>
        </authorList>
    </citation>
    <scope>NUCLEOTIDE SEQUENCE [LARGE SCALE GENOMIC DNA]</scope>
    <source>
        <strain evidence="2 3">UAMH 11012</strain>
    </source>
</reference>
<dbReference type="AlphaFoldDB" id="A0A1L7X0C5"/>
<organism evidence="2 3">
    <name type="scientific">Phialocephala subalpina</name>
    <dbReference type="NCBI Taxonomy" id="576137"/>
    <lineage>
        <taxon>Eukaryota</taxon>
        <taxon>Fungi</taxon>
        <taxon>Dikarya</taxon>
        <taxon>Ascomycota</taxon>
        <taxon>Pezizomycotina</taxon>
        <taxon>Leotiomycetes</taxon>
        <taxon>Helotiales</taxon>
        <taxon>Mollisiaceae</taxon>
        <taxon>Phialocephala</taxon>
        <taxon>Phialocephala fortinii species complex</taxon>
    </lineage>
</organism>
<name>A0A1L7X0C5_9HELO</name>
<keyword evidence="1" id="KW-0472">Membrane</keyword>
<gene>
    <name evidence="2" type="ORF">PAC_08368</name>
</gene>
<feature type="transmembrane region" description="Helical" evidence="1">
    <location>
        <begin position="65"/>
        <end position="87"/>
    </location>
</feature>
<dbReference type="OrthoDB" id="3445924at2759"/>
<proteinExistence type="predicted"/>
<keyword evidence="1" id="KW-0812">Transmembrane</keyword>
<keyword evidence="3" id="KW-1185">Reference proteome</keyword>
<sequence length="91" mass="10104">MPALPRTASPILSALARSRYQTKAFRQIRHASQGGHVGTVSTKFGSSAQADWGYQWKKVGGVAMMYFPVVAVVMFWPYAVAPIMDIVEDKW</sequence>
<evidence type="ECO:0000313" key="3">
    <source>
        <dbReference type="Proteomes" id="UP000184330"/>
    </source>
</evidence>